<dbReference type="SUPFAM" id="SSF53681">
    <property type="entry name" value="Aspartate/glutamate racemase"/>
    <property type="match status" value="2"/>
</dbReference>
<dbReference type="NCBIfam" id="TIGR00067">
    <property type="entry name" value="glut_race"/>
    <property type="match status" value="1"/>
</dbReference>
<comment type="function">
    <text evidence="7">Provides the (R)-glutamate required for cell wall biosynthesis.</text>
</comment>
<evidence type="ECO:0000256" key="5">
    <source>
        <dbReference type="ARBA" id="ARBA00023235"/>
    </source>
</evidence>
<feature type="region of interest" description="Disordered" evidence="8">
    <location>
        <begin position="270"/>
        <end position="297"/>
    </location>
</feature>
<dbReference type="PANTHER" id="PTHR21198:SF2">
    <property type="entry name" value="GLUTAMATE RACEMASE"/>
    <property type="match status" value="1"/>
</dbReference>
<feature type="active site" description="Proton donor/acceptor" evidence="7">
    <location>
        <position position="73"/>
    </location>
</feature>
<evidence type="ECO:0000256" key="2">
    <source>
        <dbReference type="ARBA" id="ARBA00013090"/>
    </source>
</evidence>
<dbReference type="FunFam" id="3.40.50.1860:FF:000001">
    <property type="entry name" value="Glutamate racemase"/>
    <property type="match status" value="1"/>
</dbReference>
<dbReference type="GO" id="GO:0008881">
    <property type="term" value="F:glutamate racemase activity"/>
    <property type="evidence" value="ECO:0007669"/>
    <property type="project" value="UniProtKB-UniRule"/>
</dbReference>
<dbReference type="InterPro" id="IPR018187">
    <property type="entry name" value="Asp/Glu_racemase_AS_1"/>
</dbReference>
<feature type="binding site" evidence="7">
    <location>
        <begin position="184"/>
        <end position="185"/>
    </location>
    <ligand>
        <name>substrate</name>
    </ligand>
</feature>
<organism evidence="9 10">
    <name type="scientific">Abyssibacter profundi</name>
    <dbReference type="NCBI Taxonomy" id="2182787"/>
    <lineage>
        <taxon>Bacteria</taxon>
        <taxon>Pseudomonadati</taxon>
        <taxon>Pseudomonadota</taxon>
        <taxon>Gammaproteobacteria</taxon>
        <taxon>Chromatiales</taxon>
        <taxon>Oceanococcaceae</taxon>
        <taxon>Abyssibacter</taxon>
    </lineage>
</organism>
<dbReference type="PROSITE" id="PS00923">
    <property type="entry name" value="ASP_GLU_RACEMASE_1"/>
    <property type="match status" value="1"/>
</dbReference>
<dbReference type="Pfam" id="PF01177">
    <property type="entry name" value="Asp_Glu_race"/>
    <property type="match status" value="1"/>
</dbReference>
<feature type="active site" description="Proton donor/acceptor" evidence="7">
    <location>
        <position position="183"/>
    </location>
</feature>
<evidence type="ECO:0000313" key="9">
    <source>
        <dbReference type="EMBL" id="PWN55135.1"/>
    </source>
</evidence>
<dbReference type="OrthoDB" id="9801055at2"/>
<dbReference type="EC" id="5.1.1.3" evidence="2 7"/>
<reference evidence="9 10" key="1">
    <citation type="submission" date="2018-05" db="EMBL/GenBank/DDBJ databases">
        <title>Abyssibacter profundi OUC007T gen. nov., sp. nov, a marine bacterium isolated from seawater of the Mariana Trench.</title>
        <authorList>
            <person name="Zhou S."/>
        </authorList>
    </citation>
    <scope>NUCLEOTIDE SEQUENCE [LARGE SCALE GENOMIC DNA]</scope>
    <source>
        <strain evidence="9 10">OUC007</strain>
    </source>
</reference>
<accession>A0A383XR81</accession>
<evidence type="ECO:0000256" key="8">
    <source>
        <dbReference type="SAM" id="MobiDB-lite"/>
    </source>
</evidence>
<dbReference type="EMBL" id="QEQK01000013">
    <property type="protein sequence ID" value="PWN55135.1"/>
    <property type="molecule type" value="Genomic_DNA"/>
</dbReference>
<dbReference type="InterPro" id="IPR004391">
    <property type="entry name" value="Glu_race"/>
</dbReference>
<comment type="catalytic activity">
    <reaction evidence="1 7">
        <text>L-glutamate = D-glutamate</text>
        <dbReference type="Rhea" id="RHEA:12813"/>
        <dbReference type="ChEBI" id="CHEBI:29985"/>
        <dbReference type="ChEBI" id="CHEBI:29986"/>
        <dbReference type="EC" id="5.1.1.3"/>
    </reaction>
</comment>
<evidence type="ECO:0000256" key="6">
    <source>
        <dbReference type="ARBA" id="ARBA00023316"/>
    </source>
</evidence>
<dbReference type="InterPro" id="IPR033134">
    <property type="entry name" value="Asp/Glu_racemase_AS_2"/>
</dbReference>
<evidence type="ECO:0000256" key="4">
    <source>
        <dbReference type="ARBA" id="ARBA00022984"/>
    </source>
</evidence>
<dbReference type="HAMAP" id="MF_00258">
    <property type="entry name" value="Glu_racemase"/>
    <property type="match status" value="1"/>
</dbReference>
<keyword evidence="4 7" id="KW-0573">Peptidoglycan synthesis</keyword>
<comment type="pathway">
    <text evidence="7">Cell wall biogenesis; peptidoglycan biosynthesis.</text>
</comment>
<dbReference type="Proteomes" id="UP000251800">
    <property type="component" value="Unassembled WGS sequence"/>
</dbReference>
<dbReference type="AlphaFoldDB" id="A0A383XR81"/>
<dbReference type="PANTHER" id="PTHR21198">
    <property type="entry name" value="GLUTAMATE RACEMASE"/>
    <property type="match status" value="1"/>
</dbReference>
<evidence type="ECO:0000256" key="1">
    <source>
        <dbReference type="ARBA" id="ARBA00001602"/>
    </source>
</evidence>
<feature type="binding site" evidence="7">
    <location>
        <begin position="42"/>
        <end position="43"/>
    </location>
    <ligand>
        <name>substrate</name>
    </ligand>
</feature>
<evidence type="ECO:0000256" key="3">
    <source>
        <dbReference type="ARBA" id="ARBA00022960"/>
    </source>
</evidence>
<comment type="similarity">
    <text evidence="7">Belongs to the aspartate/glutamate racemases family.</text>
</comment>
<keyword evidence="3 7" id="KW-0133">Cell shape</keyword>
<evidence type="ECO:0000313" key="10">
    <source>
        <dbReference type="Proteomes" id="UP000251800"/>
    </source>
</evidence>
<comment type="caution">
    <text evidence="9">The sequence shown here is derived from an EMBL/GenBank/DDBJ whole genome shotgun (WGS) entry which is preliminary data.</text>
</comment>
<dbReference type="GO" id="GO:0071555">
    <property type="term" value="P:cell wall organization"/>
    <property type="evidence" value="ECO:0007669"/>
    <property type="project" value="UniProtKB-KW"/>
</dbReference>
<sequence>MSAAPIGVFDSGVGGLSVLRHIHRMLPSESLIYVADSAYAPYGDRSSEEIHARAHAICRFLIDQGARAIVVACNTATAVAVASLRATFDLPIVAMEPAIKPAAALTQTGVVAVLATQRTLASQQIERLVQRHAQGCRVLLQPCPGFVDQVERGELTGARTRRLVADTLQPLLDAGIDVLVLGCTHYPFLLPAIRAVVGEDLTIIDPAEAVTQELQRRLTGHRSAAERAVGPATLRFYTTGSIATVGPVLDALWGRPAQLSGCLDAQTDTVQGASPARASAEGTSAPPPHSSCPDGGR</sequence>
<name>A0A383XR81_9GAMM</name>
<dbReference type="Gene3D" id="3.40.50.1860">
    <property type="match status" value="2"/>
</dbReference>
<dbReference type="InterPro" id="IPR015942">
    <property type="entry name" value="Asp/Glu/hydantoin_racemase"/>
</dbReference>
<dbReference type="UniPathway" id="UPA00219"/>
<keyword evidence="5 7" id="KW-0413">Isomerase</keyword>
<dbReference type="PROSITE" id="PS00924">
    <property type="entry name" value="ASP_GLU_RACEMASE_2"/>
    <property type="match status" value="1"/>
</dbReference>
<keyword evidence="6 7" id="KW-0961">Cell wall biogenesis/degradation</keyword>
<gene>
    <name evidence="7 9" type="primary">murI</name>
    <name evidence="9" type="ORF">DEH80_13995</name>
</gene>
<evidence type="ECO:0000256" key="7">
    <source>
        <dbReference type="HAMAP-Rule" id="MF_00258"/>
    </source>
</evidence>
<dbReference type="GO" id="GO:0008360">
    <property type="term" value="P:regulation of cell shape"/>
    <property type="evidence" value="ECO:0007669"/>
    <property type="project" value="UniProtKB-KW"/>
</dbReference>
<keyword evidence="10" id="KW-1185">Reference proteome</keyword>
<dbReference type="RefSeq" id="WP_109721165.1">
    <property type="nucleotide sequence ID" value="NZ_QEQK01000013.1"/>
</dbReference>
<feature type="binding site" evidence="7">
    <location>
        <begin position="10"/>
        <end position="11"/>
    </location>
    <ligand>
        <name>substrate</name>
    </ligand>
</feature>
<dbReference type="GO" id="GO:0009252">
    <property type="term" value="P:peptidoglycan biosynthetic process"/>
    <property type="evidence" value="ECO:0007669"/>
    <property type="project" value="UniProtKB-UniRule"/>
</dbReference>
<dbReference type="InterPro" id="IPR001920">
    <property type="entry name" value="Asp/Glu_race"/>
</dbReference>
<protein>
    <recommendedName>
        <fullName evidence="2 7">Glutamate racemase</fullName>
        <ecNumber evidence="2 7">5.1.1.3</ecNumber>
    </recommendedName>
</protein>
<feature type="binding site" evidence="7">
    <location>
        <begin position="74"/>
        <end position="75"/>
    </location>
    <ligand>
        <name>substrate</name>
    </ligand>
</feature>
<proteinExistence type="inferred from homology"/>